<sequence length="51" mass="5705">MQLGTGKWRVRTPYQVLSSKSRGLASQGGTWQATCQPFKWDSRGCVNTFPT</sequence>
<keyword evidence="2" id="KW-1185">Reference proteome</keyword>
<protein>
    <submittedName>
        <fullName evidence="1">Uncharacterized protein</fullName>
    </submittedName>
</protein>
<dbReference type="Proteomes" id="UP000503349">
    <property type="component" value="Chromosome 7"/>
</dbReference>
<proteinExistence type="predicted"/>
<dbReference type="EMBL" id="CM015718">
    <property type="protein sequence ID" value="KAF3691493.1"/>
    <property type="molecule type" value="Genomic_DNA"/>
</dbReference>
<dbReference type="AlphaFoldDB" id="A0A6G1PMU5"/>
<organism evidence="1 2">
    <name type="scientific">Channa argus</name>
    <name type="common">Northern snakehead</name>
    <name type="synonym">Ophicephalus argus</name>
    <dbReference type="NCBI Taxonomy" id="215402"/>
    <lineage>
        <taxon>Eukaryota</taxon>
        <taxon>Metazoa</taxon>
        <taxon>Chordata</taxon>
        <taxon>Craniata</taxon>
        <taxon>Vertebrata</taxon>
        <taxon>Euteleostomi</taxon>
        <taxon>Actinopterygii</taxon>
        <taxon>Neopterygii</taxon>
        <taxon>Teleostei</taxon>
        <taxon>Neoteleostei</taxon>
        <taxon>Acanthomorphata</taxon>
        <taxon>Anabantaria</taxon>
        <taxon>Anabantiformes</taxon>
        <taxon>Channoidei</taxon>
        <taxon>Channidae</taxon>
        <taxon>Channa</taxon>
    </lineage>
</organism>
<evidence type="ECO:0000313" key="1">
    <source>
        <dbReference type="EMBL" id="KAF3691493.1"/>
    </source>
</evidence>
<accession>A0A6G1PMU5</accession>
<evidence type="ECO:0000313" key="2">
    <source>
        <dbReference type="Proteomes" id="UP000503349"/>
    </source>
</evidence>
<reference evidence="2" key="2">
    <citation type="submission" date="2019-02" db="EMBL/GenBank/DDBJ databases">
        <title>Opniocepnalus argus Var Kimnra genome.</title>
        <authorList>
            <person name="Zhou C."/>
            <person name="Xiao S."/>
        </authorList>
    </citation>
    <scope>NUCLEOTIDE SEQUENCE [LARGE SCALE GENOMIC DNA]</scope>
</reference>
<reference evidence="1 2" key="1">
    <citation type="submission" date="2019-02" db="EMBL/GenBank/DDBJ databases">
        <title>Opniocepnalus argus genome.</title>
        <authorList>
            <person name="Zhou C."/>
            <person name="Xiao S."/>
        </authorList>
    </citation>
    <scope>NUCLEOTIDE SEQUENCE [LARGE SCALE GENOMIC DNA]</scope>
    <source>
        <strain evidence="1">OARG1902GOOAL</strain>
        <tissue evidence="1">Muscle</tissue>
    </source>
</reference>
<name>A0A6G1PMU5_CHAAH</name>
<gene>
    <name evidence="1" type="ORF">EXN66_Car007168</name>
</gene>